<accession>A0A219B7X0</accession>
<evidence type="ECO:0000256" key="1">
    <source>
        <dbReference type="ARBA" id="ARBA00004196"/>
    </source>
</evidence>
<feature type="coiled-coil region" evidence="4">
    <location>
        <begin position="95"/>
        <end position="122"/>
    </location>
</feature>
<dbReference type="Proteomes" id="UP000198462">
    <property type="component" value="Unassembled WGS sequence"/>
</dbReference>
<comment type="subcellular location">
    <subcellularLocation>
        <location evidence="1">Cell envelope</location>
    </subcellularLocation>
</comment>
<dbReference type="Pfam" id="PF25967">
    <property type="entry name" value="RND-MFP_C"/>
    <property type="match status" value="1"/>
</dbReference>
<dbReference type="Gene3D" id="2.40.420.20">
    <property type="match status" value="1"/>
</dbReference>
<dbReference type="Pfam" id="PF25876">
    <property type="entry name" value="HH_MFP_RND"/>
    <property type="match status" value="1"/>
</dbReference>
<protein>
    <submittedName>
        <fullName evidence="9">Uncharacterized protein</fullName>
    </submittedName>
</protein>
<comment type="caution">
    <text evidence="9">The sequence shown here is derived from an EMBL/GenBank/DDBJ whole genome shotgun (WGS) entry which is preliminary data.</text>
</comment>
<keyword evidence="3" id="KW-0813">Transport</keyword>
<dbReference type="OrthoDB" id="9806939at2"/>
<feature type="chain" id="PRO_5012939767" evidence="5">
    <location>
        <begin position="18"/>
        <end position="351"/>
    </location>
</feature>
<dbReference type="Gene3D" id="2.40.50.100">
    <property type="match status" value="1"/>
</dbReference>
<dbReference type="InterPro" id="IPR058625">
    <property type="entry name" value="MdtA-like_BSH"/>
</dbReference>
<keyword evidence="5" id="KW-0732">Signal</keyword>
<dbReference type="GO" id="GO:0015562">
    <property type="term" value="F:efflux transmembrane transporter activity"/>
    <property type="evidence" value="ECO:0007669"/>
    <property type="project" value="TreeGrafter"/>
</dbReference>
<evidence type="ECO:0000256" key="2">
    <source>
        <dbReference type="ARBA" id="ARBA00009477"/>
    </source>
</evidence>
<feature type="domain" description="Multidrug resistance protein MdtA-like C-terminal permuted SH3" evidence="8">
    <location>
        <begin position="280"/>
        <end position="340"/>
    </location>
</feature>
<evidence type="ECO:0000256" key="4">
    <source>
        <dbReference type="SAM" id="Coils"/>
    </source>
</evidence>
<feature type="signal peptide" evidence="5">
    <location>
        <begin position="1"/>
        <end position="17"/>
    </location>
</feature>
<dbReference type="InterPro" id="IPR058627">
    <property type="entry name" value="MdtA-like_C"/>
</dbReference>
<evidence type="ECO:0000259" key="6">
    <source>
        <dbReference type="Pfam" id="PF25876"/>
    </source>
</evidence>
<evidence type="ECO:0000256" key="5">
    <source>
        <dbReference type="SAM" id="SignalP"/>
    </source>
</evidence>
<dbReference type="InterPro" id="IPR006143">
    <property type="entry name" value="RND_pump_MFP"/>
</dbReference>
<evidence type="ECO:0000259" key="8">
    <source>
        <dbReference type="Pfam" id="PF25967"/>
    </source>
</evidence>
<keyword evidence="4" id="KW-0175">Coiled coil</keyword>
<feature type="domain" description="Multidrug resistance protein MdtA-like barrel-sandwich hybrid" evidence="7">
    <location>
        <begin position="70"/>
        <end position="183"/>
    </location>
</feature>
<gene>
    <name evidence="9" type="ORF">B5C34_14095</name>
</gene>
<proteinExistence type="inferred from homology"/>
<dbReference type="Gene3D" id="1.10.287.470">
    <property type="entry name" value="Helix hairpin bin"/>
    <property type="match status" value="1"/>
</dbReference>
<dbReference type="PANTHER" id="PTHR30469">
    <property type="entry name" value="MULTIDRUG RESISTANCE PROTEIN MDTA"/>
    <property type="match status" value="1"/>
</dbReference>
<dbReference type="NCBIfam" id="TIGR01730">
    <property type="entry name" value="RND_mfp"/>
    <property type="match status" value="1"/>
</dbReference>
<name>A0A219B7X0_9SPHN</name>
<evidence type="ECO:0000259" key="7">
    <source>
        <dbReference type="Pfam" id="PF25917"/>
    </source>
</evidence>
<feature type="domain" description="Multidrug resistance protein MdtA-like alpha-helical hairpin" evidence="6">
    <location>
        <begin position="97"/>
        <end position="159"/>
    </location>
</feature>
<evidence type="ECO:0000313" key="10">
    <source>
        <dbReference type="Proteomes" id="UP000198462"/>
    </source>
</evidence>
<dbReference type="RefSeq" id="WP_088713173.1">
    <property type="nucleotide sequence ID" value="NZ_NFZT01000001.1"/>
</dbReference>
<dbReference type="AlphaFoldDB" id="A0A219B7X0"/>
<dbReference type="Gene3D" id="2.40.30.170">
    <property type="match status" value="1"/>
</dbReference>
<sequence>MSLLRKMVILTAGLALAGCGQSDPTPQAGPERALPVVQTTEVRLLEERAAIPAVGTVRLRSEVSLGFTSPGQIASIAVDEGDRVREGQLLASLNRETVEADLATARAEADRAQRDLERSRDLFTEGWVTRARLDDVEAAVRAADARVDSAAFAARTARIVAPSSGVVLQRFAEPGQVVDAGQPILSLGRADQGFVLAVPLTDRQAAALSVGAAAQVRVEALGEAPLSAQLVELAGRADPATGTFAAEFSLPSRSGLRSGQIGRVMLPATISQDGTEPSQLLLPASALTSARAGGAVVWVVEPEDTTARPRTVATGDLVDEGVVILEGLKAGERVVTAGADDLVPGQKVEVR</sequence>
<dbReference type="EMBL" id="NFZT01000001">
    <property type="protein sequence ID" value="OWV34475.1"/>
    <property type="molecule type" value="Genomic_DNA"/>
</dbReference>
<reference evidence="10" key="1">
    <citation type="submission" date="2017-05" db="EMBL/GenBank/DDBJ databases">
        <authorList>
            <person name="Lin X."/>
        </authorList>
    </citation>
    <scope>NUCLEOTIDE SEQUENCE [LARGE SCALE GENOMIC DNA]</scope>
    <source>
        <strain evidence="10">JLT2012</strain>
    </source>
</reference>
<keyword evidence="10" id="KW-1185">Reference proteome</keyword>
<dbReference type="PANTHER" id="PTHR30469:SF15">
    <property type="entry name" value="HLYD FAMILY OF SECRETION PROTEINS"/>
    <property type="match status" value="1"/>
</dbReference>
<dbReference type="PROSITE" id="PS51257">
    <property type="entry name" value="PROKAR_LIPOPROTEIN"/>
    <property type="match status" value="1"/>
</dbReference>
<dbReference type="Pfam" id="PF25917">
    <property type="entry name" value="BSH_RND"/>
    <property type="match status" value="1"/>
</dbReference>
<evidence type="ECO:0000313" key="9">
    <source>
        <dbReference type="EMBL" id="OWV34475.1"/>
    </source>
</evidence>
<evidence type="ECO:0000256" key="3">
    <source>
        <dbReference type="ARBA" id="ARBA00022448"/>
    </source>
</evidence>
<comment type="similarity">
    <text evidence="2">Belongs to the membrane fusion protein (MFP) (TC 8.A.1) family.</text>
</comment>
<organism evidence="9 10">
    <name type="scientific">Pacificimonas flava</name>
    <dbReference type="NCBI Taxonomy" id="1234595"/>
    <lineage>
        <taxon>Bacteria</taxon>
        <taxon>Pseudomonadati</taxon>
        <taxon>Pseudomonadota</taxon>
        <taxon>Alphaproteobacteria</taxon>
        <taxon>Sphingomonadales</taxon>
        <taxon>Sphingosinicellaceae</taxon>
        <taxon>Pacificimonas</taxon>
    </lineage>
</organism>
<dbReference type="SUPFAM" id="SSF111369">
    <property type="entry name" value="HlyD-like secretion proteins"/>
    <property type="match status" value="1"/>
</dbReference>
<dbReference type="InterPro" id="IPR058624">
    <property type="entry name" value="MdtA-like_HH"/>
</dbReference>
<dbReference type="GO" id="GO:1990281">
    <property type="term" value="C:efflux pump complex"/>
    <property type="evidence" value="ECO:0007669"/>
    <property type="project" value="TreeGrafter"/>
</dbReference>